<sequence>MRLTEQQIDFISDNLKLYGLTSEELHNDVLDHICTYIENREFDDFDTAYKKAIKNFGGYSEIRALQRNAYLETMFKKNMRREKAVSISGFISSSLICIGMLFKFMHWPFASISLAIGFLLLITTFLPLYFYHRYKLAYIRNS</sequence>
<evidence type="ECO:0008006" key="4">
    <source>
        <dbReference type="Google" id="ProtNLM"/>
    </source>
</evidence>
<keyword evidence="1" id="KW-0812">Transmembrane</keyword>
<keyword evidence="1" id="KW-0472">Membrane</keyword>
<evidence type="ECO:0000313" key="2">
    <source>
        <dbReference type="EMBL" id="RYJ44916.1"/>
    </source>
</evidence>
<organism evidence="2 3">
    <name type="scientific">Flavobacterium beibuense</name>
    <dbReference type="NCBI Taxonomy" id="657326"/>
    <lineage>
        <taxon>Bacteria</taxon>
        <taxon>Pseudomonadati</taxon>
        <taxon>Bacteroidota</taxon>
        <taxon>Flavobacteriia</taxon>
        <taxon>Flavobacteriales</taxon>
        <taxon>Flavobacteriaceae</taxon>
        <taxon>Flavobacterium</taxon>
    </lineage>
</organism>
<evidence type="ECO:0000256" key="1">
    <source>
        <dbReference type="SAM" id="Phobius"/>
    </source>
</evidence>
<protein>
    <recommendedName>
        <fullName evidence="4">DUF1700 domain-containing protein</fullName>
    </recommendedName>
</protein>
<evidence type="ECO:0000313" key="3">
    <source>
        <dbReference type="Proteomes" id="UP000289775"/>
    </source>
</evidence>
<comment type="caution">
    <text evidence="2">The sequence shown here is derived from an EMBL/GenBank/DDBJ whole genome shotgun (WGS) entry which is preliminary data.</text>
</comment>
<dbReference type="EMBL" id="JUIW01000002">
    <property type="protein sequence ID" value="RYJ44916.1"/>
    <property type="molecule type" value="Genomic_DNA"/>
</dbReference>
<feature type="transmembrane region" description="Helical" evidence="1">
    <location>
        <begin position="84"/>
        <end position="102"/>
    </location>
</feature>
<name>A0A444WGP8_9FLAO</name>
<keyword evidence="1" id="KW-1133">Transmembrane helix</keyword>
<reference evidence="2 3" key="1">
    <citation type="submission" date="2014-12" db="EMBL/GenBank/DDBJ databases">
        <title>Genome sequence of Flavobacterium beibuense RSKm HC5.</title>
        <authorList>
            <person name="Kim J.F."/>
            <person name="Song J.Y."/>
            <person name="Kwak M.-J."/>
            <person name="Lee S.-W."/>
        </authorList>
    </citation>
    <scope>NUCLEOTIDE SEQUENCE [LARGE SCALE GENOMIC DNA]</scope>
    <source>
        <strain evidence="2 3">RSKm HC5</strain>
    </source>
</reference>
<keyword evidence="3" id="KW-1185">Reference proteome</keyword>
<dbReference type="RefSeq" id="WP_242501813.1">
    <property type="nucleotide sequence ID" value="NZ_JUIW01000002.1"/>
</dbReference>
<gene>
    <name evidence="2" type="ORF">NU09_0550</name>
</gene>
<proteinExistence type="predicted"/>
<dbReference type="Proteomes" id="UP000289775">
    <property type="component" value="Unassembled WGS sequence"/>
</dbReference>
<feature type="transmembrane region" description="Helical" evidence="1">
    <location>
        <begin position="108"/>
        <end position="131"/>
    </location>
</feature>
<accession>A0A444WGP8</accession>
<dbReference type="AlphaFoldDB" id="A0A444WGP8"/>